<dbReference type="InterPro" id="IPR026845">
    <property type="entry name" value="NXPH/NXPE"/>
</dbReference>
<dbReference type="Pfam" id="PF06312">
    <property type="entry name" value="Neurexophilin"/>
    <property type="match status" value="1"/>
</dbReference>
<name>A0A9J7KJR8_BRAFL</name>
<gene>
    <name evidence="4" type="primary">LOC118406285</name>
</gene>
<dbReference type="OrthoDB" id="5950832at2759"/>
<accession>A0A9J7KJR8</accession>
<dbReference type="KEGG" id="bfo:118406285"/>
<dbReference type="InterPro" id="IPR014756">
    <property type="entry name" value="Ig_E-set"/>
</dbReference>
<reference evidence="3" key="1">
    <citation type="journal article" date="2020" name="Nat. Ecol. Evol.">
        <title>Deeply conserved synteny resolves early events in vertebrate evolution.</title>
        <authorList>
            <person name="Simakov O."/>
            <person name="Marletaz F."/>
            <person name="Yue J.X."/>
            <person name="O'Connell B."/>
            <person name="Jenkins J."/>
            <person name="Brandt A."/>
            <person name="Calef R."/>
            <person name="Tung C.H."/>
            <person name="Huang T.K."/>
            <person name="Schmutz J."/>
            <person name="Satoh N."/>
            <person name="Yu J.K."/>
            <person name="Putnam N.H."/>
            <person name="Green R.E."/>
            <person name="Rokhsar D.S."/>
        </authorList>
    </citation>
    <scope>NUCLEOTIDE SEQUENCE [LARGE SCALE GENOMIC DNA]</scope>
    <source>
        <strain evidence="3">S238N-H82</strain>
    </source>
</reference>
<evidence type="ECO:0000259" key="2">
    <source>
        <dbReference type="Pfam" id="PF24536"/>
    </source>
</evidence>
<evidence type="ECO:0000256" key="1">
    <source>
        <dbReference type="ARBA" id="ARBA00005431"/>
    </source>
</evidence>
<protein>
    <submittedName>
        <fullName evidence="4">NXPE family member 3-like</fullName>
    </submittedName>
</protein>
<dbReference type="GeneID" id="118406285"/>
<keyword evidence="3" id="KW-1185">Reference proteome</keyword>
<dbReference type="SUPFAM" id="SSF81296">
    <property type="entry name" value="E set domains"/>
    <property type="match status" value="1"/>
</dbReference>
<proteinExistence type="inferred from homology"/>
<dbReference type="InterPro" id="IPR013783">
    <property type="entry name" value="Ig-like_fold"/>
</dbReference>
<dbReference type="Pfam" id="PF24536">
    <property type="entry name" value="NXPE4_C"/>
    <property type="match status" value="1"/>
</dbReference>
<organism evidence="3 4">
    <name type="scientific">Branchiostoma floridae</name>
    <name type="common">Florida lancelet</name>
    <name type="synonym">Amphioxus</name>
    <dbReference type="NCBI Taxonomy" id="7739"/>
    <lineage>
        <taxon>Eukaryota</taxon>
        <taxon>Metazoa</taxon>
        <taxon>Chordata</taxon>
        <taxon>Cephalochordata</taxon>
        <taxon>Leptocardii</taxon>
        <taxon>Amphioxiformes</taxon>
        <taxon>Branchiostomatidae</taxon>
        <taxon>Branchiostoma</taxon>
    </lineage>
</organism>
<dbReference type="AlphaFoldDB" id="A0A9J7KJR8"/>
<evidence type="ECO:0000313" key="3">
    <source>
        <dbReference type="Proteomes" id="UP000001554"/>
    </source>
</evidence>
<sequence>MSQQRMKMQWFPAKFSYELPSFRNSWNDSTVTVNRVWKMTKPVLKTTKPFSPVLKRSKSFPPVLQTTKPFSPVLQKKTKPFSAEVYLQQLKFSLASESGRQYSVGDTLHIAIFAKDTKNNIVTNIGDFFRASILTKVKGKAGSGAVGIITDHQNGTYTATFRLLWEGEVTIKIQLVLTKQSIDVRERNIPKYPMHVMFLKRYIVGNDTIDTECNVDPDILKTTSAVCNYSDPHAGAWWYCEKPANIPCDKPGDYGIRYKRVYGGNLHGRGDEVHEISGSPSQIYVKKGRDPLANRRRCVQGLATPQISGFYRNGVWNSLVCKNRHFSSRVDWQQCLKGKTLYFMGDSTIRQWWEHLVRIMNMTETHIPDAISKTGPLLARDTVNNITLNYRTHGPPRLCPFTRTFLIKYVANTIDETAGGPNDVVGITIWAHFNSYPREVYRKRMEAVRVAIERLLHRSPETLVVIKSANTNTPVSASWRVYKLDLIMREMFRGMNVVLVDAWEMTSAQHWHVEAIHPEEDIIVQELEFLCSFICPL</sequence>
<comment type="similarity">
    <text evidence="1">Belongs to the NXPE family.</text>
</comment>
<feature type="domain" description="NXPE C-terminal" evidence="2">
    <location>
        <begin position="316"/>
        <end position="535"/>
    </location>
</feature>
<dbReference type="InterPro" id="IPR057106">
    <property type="entry name" value="NXPE4_C"/>
</dbReference>
<dbReference type="OMA" id="TEIMECH"/>
<dbReference type="PANTHER" id="PTHR16165:SF5">
    <property type="entry name" value="NXPE FAMILY MEMBER 3"/>
    <property type="match status" value="1"/>
</dbReference>
<dbReference type="Proteomes" id="UP000001554">
    <property type="component" value="Chromosome 19"/>
</dbReference>
<evidence type="ECO:0000313" key="4">
    <source>
        <dbReference type="RefSeq" id="XP_035662107.1"/>
    </source>
</evidence>
<dbReference type="RefSeq" id="XP_035662107.1">
    <property type="nucleotide sequence ID" value="XM_035806214.1"/>
</dbReference>
<reference evidence="4" key="2">
    <citation type="submission" date="2025-08" db="UniProtKB">
        <authorList>
            <consortium name="RefSeq"/>
        </authorList>
    </citation>
    <scope>IDENTIFICATION</scope>
    <source>
        <strain evidence="4">S238N-H82</strain>
        <tissue evidence="4">Testes</tissue>
    </source>
</reference>
<dbReference type="PANTHER" id="PTHR16165">
    <property type="entry name" value="NXPE FAMILY MEMBER"/>
    <property type="match status" value="1"/>
</dbReference>
<dbReference type="Gene3D" id="2.60.40.10">
    <property type="entry name" value="Immunoglobulins"/>
    <property type="match status" value="1"/>
</dbReference>